<sequence length="152" mass="17259">MDHGTKQAVQLVHSDLLRVYRAHRPARRMAEQDRPRDQLGGWPSWINHATSSADGRAEPVQLGGWPSSIEHVTSSADGRAGSRGKKEAQQIGLKHGSRKPQDWQQPKRGQESREVQEESIFWLFEMGRQTQKEKGQMSKQNGEEANPNLREN</sequence>
<dbReference type="Proteomes" id="UP000266723">
    <property type="component" value="Unassembled WGS sequence"/>
</dbReference>
<feature type="compositionally biased region" description="Basic and acidic residues" evidence="1">
    <location>
        <begin position="28"/>
        <end position="37"/>
    </location>
</feature>
<comment type="caution">
    <text evidence="2">The sequence shown here is derived from an EMBL/GenBank/DDBJ whole genome shotgun (WGS) entry which is preliminary data.</text>
</comment>
<evidence type="ECO:0000256" key="1">
    <source>
        <dbReference type="SAM" id="MobiDB-lite"/>
    </source>
</evidence>
<accession>A0ABQ7CLW4</accession>
<evidence type="ECO:0000313" key="3">
    <source>
        <dbReference type="Proteomes" id="UP000266723"/>
    </source>
</evidence>
<organism evidence="2 3">
    <name type="scientific">Brassica cretica</name>
    <name type="common">Mustard</name>
    <dbReference type="NCBI Taxonomy" id="69181"/>
    <lineage>
        <taxon>Eukaryota</taxon>
        <taxon>Viridiplantae</taxon>
        <taxon>Streptophyta</taxon>
        <taxon>Embryophyta</taxon>
        <taxon>Tracheophyta</taxon>
        <taxon>Spermatophyta</taxon>
        <taxon>Magnoliopsida</taxon>
        <taxon>eudicotyledons</taxon>
        <taxon>Gunneridae</taxon>
        <taxon>Pentapetalae</taxon>
        <taxon>rosids</taxon>
        <taxon>malvids</taxon>
        <taxon>Brassicales</taxon>
        <taxon>Brassicaceae</taxon>
        <taxon>Brassiceae</taxon>
        <taxon>Brassica</taxon>
    </lineage>
</organism>
<evidence type="ECO:0000313" key="2">
    <source>
        <dbReference type="EMBL" id="KAF3561026.1"/>
    </source>
</evidence>
<feature type="region of interest" description="Disordered" evidence="1">
    <location>
        <begin position="27"/>
        <end position="152"/>
    </location>
</feature>
<proteinExistence type="predicted"/>
<name>A0ABQ7CLW4_BRACR</name>
<reference evidence="2 3" key="1">
    <citation type="journal article" date="2020" name="BMC Genomics">
        <title>Intraspecific diversification of the crop wild relative Brassica cretica Lam. using demographic model selection.</title>
        <authorList>
            <person name="Kioukis A."/>
            <person name="Michalopoulou V.A."/>
            <person name="Briers L."/>
            <person name="Pirintsos S."/>
            <person name="Studholme D.J."/>
            <person name="Pavlidis P."/>
            <person name="Sarris P.F."/>
        </authorList>
    </citation>
    <scope>NUCLEOTIDE SEQUENCE [LARGE SCALE GENOMIC DNA]</scope>
    <source>
        <strain evidence="3">cv. PFS-1207/04</strain>
    </source>
</reference>
<keyword evidence="3" id="KW-1185">Reference proteome</keyword>
<gene>
    <name evidence="2" type="ORF">DY000_02016493</name>
</gene>
<protein>
    <submittedName>
        <fullName evidence="2">Uncharacterized protein</fullName>
    </submittedName>
</protein>
<dbReference type="EMBL" id="QGKV02000759">
    <property type="protein sequence ID" value="KAF3561026.1"/>
    <property type="molecule type" value="Genomic_DNA"/>
</dbReference>